<dbReference type="EC" id="6.1.1.4" evidence="2"/>
<dbReference type="Pfam" id="PF00133">
    <property type="entry name" value="tRNA-synt_1"/>
    <property type="match status" value="1"/>
</dbReference>
<evidence type="ECO:0000256" key="1">
    <source>
        <dbReference type="ARBA" id="ARBA00005594"/>
    </source>
</evidence>
<protein>
    <recommendedName>
        <fullName evidence="2">leucine--tRNA ligase</fullName>
        <ecNumber evidence="2">6.1.1.4</ecNumber>
    </recommendedName>
</protein>
<evidence type="ECO:0000256" key="5">
    <source>
        <dbReference type="ARBA" id="ARBA00022840"/>
    </source>
</evidence>
<reference evidence="9" key="1">
    <citation type="submission" date="2021-06" db="EMBL/GenBank/DDBJ databases">
        <title>Parelaphostrongylus tenuis whole genome reference sequence.</title>
        <authorList>
            <person name="Garwood T.J."/>
            <person name="Larsen P.A."/>
            <person name="Fountain-Jones N.M."/>
            <person name="Garbe J.R."/>
            <person name="Macchietto M.G."/>
            <person name="Kania S.A."/>
            <person name="Gerhold R.W."/>
            <person name="Richards J.E."/>
            <person name="Wolf T.M."/>
        </authorList>
    </citation>
    <scope>NUCLEOTIDE SEQUENCE</scope>
    <source>
        <strain evidence="9">MNPRO001-30</strain>
        <tissue evidence="9">Meninges</tissue>
    </source>
</reference>
<sequence>MVFEKMSKSKRNGVDPLDVLSKNGVDITRLQLIDSAAPRQEINWDESDDKGLKKWIDRVAWIVSAYVGERKRLADSLNNAGLNTEFEEKMREGYNFFVRNVSMCLEVLNLHNTALARLQGFTNSLRKLDPSLLGTSPETERSIYALVTMMQVFAPYTASELWAALQSVQPIRKSAKLSGFIDEMSWPQVDPDCTIDFMLIVDGIGCGRIPVPRQEVEHLPLEKLLERAKTHEHSRFFEKITERNFIFKSVTLSKRDGFHVTINITLAGNVDPREITQILNELEPQWRASTKRKRKAEAIREAA</sequence>
<evidence type="ECO:0000313" key="10">
    <source>
        <dbReference type="Proteomes" id="UP001196413"/>
    </source>
</evidence>
<feature type="domain" description="Aminoacyl-tRNA synthetase class Ia" evidence="8">
    <location>
        <begin position="5"/>
        <end position="45"/>
    </location>
</feature>
<keyword evidence="7 9" id="KW-0030">Aminoacyl-tRNA synthetase</keyword>
<name>A0AAD5R7Q0_PARTN</name>
<keyword evidence="10" id="KW-1185">Reference proteome</keyword>
<dbReference type="Gene3D" id="1.10.730.10">
    <property type="entry name" value="Isoleucyl-tRNA Synthetase, Domain 1"/>
    <property type="match status" value="1"/>
</dbReference>
<dbReference type="InterPro" id="IPR009080">
    <property type="entry name" value="tRNAsynth_Ia_anticodon-bd"/>
</dbReference>
<evidence type="ECO:0000256" key="7">
    <source>
        <dbReference type="ARBA" id="ARBA00023146"/>
    </source>
</evidence>
<gene>
    <name evidence="9" type="primary">LARS-2_2</name>
    <name evidence="9" type="ORF">KIN20_033233</name>
</gene>
<keyword evidence="3" id="KW-0436">Ligase</keyword>
<evidence type="ECO:0000256" key="4">
    <source>
        <dbReference type="ARBA" id="ARBA00022741"/>
    </source>
</evidence>
<keyword evidence="5" id="KW-0067">ATP-binding</keyword>
<organism evidence="9 10">
    <name type="scientific">Parelaphostrongylus tenuis</name>
    <name type="common">Meningeal worm</name>
    <dbReference type="NCBI Taxonomy" id="148309"/>
    <lineage>
        <taxon>Eukaryota</taxon>
        <taxon>Metazoa</taxon>
        <taxon>Ecdysozoa</taxon>
        <taxon>Nematoda</taxon>
        <taxon>Chromadorea</taxon>
        <taxon>Rhabditida</taxon>
        <taxon>Rhabditina</taxon>
        <taxon>Rhabditomorpha</taxon>
        <taxon>Strongyloidea</taxon>
        <taxon>Metastrongylidae</taxon>
        <taxon>Parelaphostrongylus</taxon>
    </lineage>
</organism>
<dbReference type="GO" id="GO:0005524">
    <property type="term" value="F:ATP binding"/>
    <property type="evidence" value="ECO:0007669"/>
    <property type="project" value="UniProtKB-KW"/>
</dbReference>
<dbReference type="InterPro" id="IPR002300">
    <property type="entry name" value="aa-tRNA-synth_Ia"/>
</dbReference>
<dbReference type="PANTHER" id="PTHR43740:SF2">
    <property type="entry name" value="LEUCINE--TRNA LIGASE, MITOCHONDRIAL"/>
    <property type="match status" value="1"/>
</dbReference>
<dbReference type="PANTHER" id="PTHR43740">
    <property type="entry name" value="LEUCYL-TRNA SYNTHETASE"/>
    <property type="match status" value="1"/>
</dbReference>
<accession>A0AAD5R7Q0</accession>
<evidence type="ECO:0000259" key="8">
    <source>
        <dbReference type="Pfam" id="PF00133"/>
    </source>
</evidence>
<dbReference type="GO" id="GO:0032543">
    <property type="term" value="P:mitochondrial translation"/>
    <property type="evidence" value="ECO:0007669"/>
    <property type="project" value="TreeGrafter"/>
</dbReference>
<dbReference type="GO" id="GO:0004823">
    <property type="term" value="F:leucine-tRNA ligase activity"/>
    <property type="evidence" value="ECO:0007669"/>
    <property type="project" value="UniProtKB-EC"/>
</dbReference>
<comment type="similarity">
    <text evidence="1">Belongs to the class-I aminoacyl-tRNA synthetase family.</text>
</comment>
<evidence type="ECO:0000256" key="3">
    <source>
        <dbReference type="ARBA" id="ARBA00022598"/>
    </source>
</evidence>
<evidence type="ECO:0000313" key="9">
    <source>
        <dbReference type="EMBL" id="KAJ1371305.1"/>
    </source>
</evidence>
<dbReference type="GO" id="GO:0005739">
    <property type="term" value="C:mitochondrion"/>
    <property type="evidence" value="ECO:0007669"/>
    <property type="project" value="TreeGrafter"/>
</dbReference>
<keyword evidence="4" id="KW-0547">Nucleotide-binding</keyword>
<dbReference type="SUPFAM" id="SSF47323">
    <property type="entry name" value="Anticodon-binding domain of a subclass of class I aminoacyl-tRNA synthetases"/>
    <property type="match status" value="1"/>
</dbReference>
<dbReference type="Proteomes" id="UP001196413">
    <property type="component" value="Unassembled WGS sequence"/>
</dbReference>
<dbReference type="EMBL" id="JAHQIW010006958">
    <property type="protein sequence ID" value="KAJ1371305.1"/>
    <property type="molecule type" value="Genomic_DNA"/>
</dbReference>
<dbReference type="InterPro" id="IPR002302">
    <property type="entry name" value="Leu-tRNA-ligase"/>
</dbReference>
<evidence type="ECO:0000256" key="6">
    <source>
        <dbReference type="ARBA" id="ARBA00022917"/>
    </source>
</evidence>
<comment type="caution">
    <text evidence="9">The sequence shown here is derived from an EMBL/GenBank/DDBJ whole genome shotgun (WGS) entry which is preliminary data.</text>
</comment>
<dbReference type="GO" id="GO:0006429">
    <property type="term" value="P:leucyl-tRNA aminoacylation"/>
    <property type="evidence" value="ECO:0007669"/>
    <property type="project" value="InterPro"/>
</dbReference>
<proteinExistence type="inferred from homology"/>
<keyword evidence="6" id="KW-0648">Protein biosynthesis</keyword>
<dbReference type="SUPFAM" id="SSF52374">
    <property type="entry name" value="Nucleotidylyl transferase"/>
    <property type="match status" value="1"/>
</dbReference>
<evidence type="ECO:0000256" key="2">
    <source>
        <dbReference type="ARBA" id="ARBA00013164"/>
    </source>
</evidence>
<dbReference type="AlphaFoldDB" id="A0AAD5R7Q0"/>